<sequence>MSQDANDDLSRDEVEIDLGAGLADESQPSDDIEINLDFDDFSEPETSDEDLGIDLSLGDDQDSAEAAEAEAADEEPDEALEKALEDLRAELRAKPGDWYVVHTYSGMENRVKQNIDARVISLNLEDYIYETLVPTEDAVEIRNGQKKNVTRTFMPGYVLVRMELTDESWAAVRHTASVTGFVGHASQPVPLDLVEVERMLTPAVQAKVAAASQTPSKKRKKIEVVDYQVGDSVQIIDGAFAGVHASITEINPHNQRVKAMVEILGRETPVDLTFAQIQKDL</sequence>
<evidence type="ECO:0000313" key="11">
    <source>
        <dbReference type="EMBL" id="BEH02881.1"/>
    </source>
</evidence>
<dbReference type="SMART" id="SM00739">
    <property type="entry name" value="KOW"/>
    <property type="match status" value="1"/>
</dbReference>
<dbReference type="PANTHER" id="PTHR30265:SF2">
    <property type="entry name" value="TRANSCRIPTION TERMINATION_ANTITERMINATION PROTEIN NUSG"/>
    <property type="match status" value="1"/>
</dbReference>
<keyword evidence="3 5" id="KW-0805">Transcription regulation</keyword>
<dbReference type="AlphaFoldDB" id="A0AAN0K7E7"/>
<dbReference type="CDD" id="cd09891">
    <property type="entry name" value="NGN_Bact_1"/>
    <property type="match status" value="1"/>
</dbReference>
<dbReference type="EMBL" id="AP028056">
    <property type="protein sequence ID" value="BEH02881.1"/>
    <property type="molecule type" value="Genomic_DNA"/>
</dbReference>
<reference evidence="11" key="1">
    <citation type="journal article" date="2024" name="Int. J. Syst. Evol. Microbiol.">
        <title>Brooklawnia propionicigenes sp. nov., a facultatively anaerobic, propionate-producing bacterium isolated from a methanogenic reactor treating waste from cattle farms.</title>
        <authorList>
            <person name="Akita Y."/>
            <person name="Ueki A."/>
            <person name="Tonouchi A."/>
            <person name="Sugawara Y."/>
            <person name="Honma S."/>
            <person name="Kaku N."/>
            <person name="Ueki K."/>
        </authorList>
    </citation>
    <scope>NUCLEOTIDE SEQUENCE</scope>
    <source>
        <strain evidence="11">SH051</strain>
    </source>
</reference>
<dbReference type="InterPro" id="IPR047050">
    <property type="entry name" value="NGN"/>
</dbReference>
<dbReference type="RefSeq" id="WP_286264867.1">
    <property type="nucleotide sequence ID" value="NZ_AP028056.1"/>
</dbReference>
<dbReference type="GO" id="GO:0003735">
    <property type="term" value="F:structural constituent of ribosome"/>
    <property type="evidence" value="ECO:0007669"/>
    <property type="project" value="InterPro"/>
</dbReference>
<comment type="similarity">
    <text evidence="5 7">Belongs to the NusG family.</text>
</comment>
<keyword evidence="1 5" id="KW-0806">Transcription termination</keyword>
<accession>A0AAN0K7E7</accession>
<dbReference type="FunFam" id="3.30.70.940:FF:000002">
    <property type="entry name" value="Transcription termination/antitermination protein NusG"/>
    <property type="match status" value="1"/>
</dbReference>
<dbReference type="GO" id="GO:0005829">
    <property type="term" value="C:cytosol"/>
    <property type="evidence" value="ECO:0007669"/>
    <property type="project" value="TreeGrafter"/>
</dbReference>
<dbReference type="InterPro" id="IPR043425">
    <property type="entry name" value="NusG-like"/>
</dbReference>
<keyword evidence="12" id="KW-1185">Reference proteome</keyword>
<dbReference type="SUPFAM" id="SSF82679">
    <property type="entry name" value="N-utilization substance G protein NusG, N-terminal domain"/>
    <property type="match status" value="1"/>
</dbReference>
<dbReference type="Gene3D" id="2.30.30.30">
    <property type="match status" value="1"/>
</dbReference>
<feature type="domain" description="NusG-like N-terminal" evidence="9">
    <location>
        <begin position="95"/>
        <end position="203"/>
    </location>
</feature>
<dbReference type="CDD" id="cd06091">
    <property type="entry name" value="KOW_NusG"/>
    <property type="match status" value="1"/>
</dbReference>
<dbReference type="InterPro" id="IPR005825">
    <property type="entry name" value="Ribosomal_uL24_CS"/>
</dbReference>
<dbReference type="GO" id="GO:0031564">
    <property type="term" value="P:transcription antitermination"/>
    <property type="evidence" value="ECO:0007669"/>
    <property type="project" value="UniProtKB-UniRule"/>
</dbReference>
<organism evidence="11 12">
    <name type="scientific">Brooklawnia propionicigenes</name>
    <dbReference type="NCBI Taxonomy" id="3041175"/>
    <lineage>
        <taxon>Bacteria</taxon>
        <taxon>Bacillati</taxon>
        <taxon>Actinomycetota</taxon>
        <taxon>Actinomycetes</taxon>
        <taxon>Propionibacteriales</taxon>
        <taxon>Propionibacteriaceae</taxon>
        <taxon>Brooklawnia</taxon>
    </lineage>
</organism>
<feature type="domain" description="KOW" evidence="10">
    <location>
        <begin position="226"/>
        <end position="253"/>
    </location>
</feature>
<name>A0AAN0K7E7_9ACTN</name>
<comment type="function">
    <text evidence="5 7">Participates in transcription elongation, termination and antitermination.</text>
</comment>
<feature type="region of interest" description="Disordered" evidence="8">
    <location>
        <begin position="1"/>
        <end position="77"/>
    </location>
</feature>
<evidence type="ECO:0000259" key="9">
    <source>
        <dbReference type="SMART" id="SM00738"/>
    </source>
</evidence>
<dbReference type="SMART" id="SM00738">
    <property type="entry name" value="NGN"/>
    <property type="match status" value="1"/>
</dbReference>
<dbReference type="InterPro" id="IPR008991">
    <property type="entry name" value="Translation_prot_SH3-like_sf"/>
</dbReference>
<evidence type="ECO:0000256" key="1">
    <source>
        <dbReference type="ARBA" id="ARBA00022472"/>
    </source>
</evidence>
<evidence type="ECO:0000256" key="2">
    <source>
        <dbReference type="ARBA" id="ARBA00022814"/>
    </source>
</evidence>
<evidence type="ECO:0000256" key="6">
    <source>
        <dbReference type="NCBIfam" id="TIGR00922"/>
    </source>
</evidence>
<dbReference type="PROSITE" id="PS01108">
    <property type="entry name" value="RIBOSOMAL_L24"/>
    <property type="match status" value="1"/>
</dbReference>
<dbReference type="GO" id="GO:0006412">
    <property type="term" value="P:translation"/>
    <property type="evidence" value="ECO:0007669"/>
    <property type="project" value="InterPro"/>
</dbReference>
<dbReference type="InterPro" id="IPR001062">
    <property type="entry name" value="Transcrpt_antiterm_NusG"/>
</dbReference>
<dbReference type="Pfam" id="PF02357">
    <property type="entry name" value="NusG"/>
    <property type="match status" value="1"/>
</dbReference>
<dbReference type="GO" id="GO:0032784">
    <property type="term" value="P:regulation of DNA-templated transcription elongation"/>
    <property type="evidence" value="ECO:0007669"/>
    <property type="project" value="InterPro"/>
</dbReference>
<evidence type="ECO:0000256" key="8">
    <source>
        <dbReference type="SAM" id="MobiDB-lite"/>
    </source>
</evidence>
<dbReference type="NCBIfam" id="TIGR00922">
    <property type="entry name" value="nusG"/>
    <property type="match status" value="1"/>
</dbReference>
<proteinExistence type="inferred from homology"/>
<evidence type="ECO:0000256" key="7">
    <source>
        <dbReference type="RuleBase" id="RU000538"/>
    </source>
</evidence>
<protein>
    <recommendedName>
        <fullName evidence="5 6">Transcription termination/antitermination protein NusG</fullName>
    </recommendedName>
</protein>
<feature type="compositionally biased region" description="Acidic residues" evidence="8">
    <location>
        <begin position="27"/>
        <end position="77"/>
    </location>
</feature>
<evidence type="ECO:0000256" key="4">
    <source>
        <dbReference type="ARBA" id="ARBA00023163"/>
    </source>
</evidence>
<dbReference type="GO" id="GO:0006353">
    <property type="term" value="P:DNA-templated transcription termination"/>
    <property type="evidence" value="ECO:0007669"/>
    <property type="project" value="UniProtKB-UniRule"/>
</dbReference>
<dbReference type="InterPro" id="IPR036735">
    <property type="entry name" value="NGN_dom_sf"/>
</dbReference>
<dbReference type="GO" id="GO:0005840">
    <property type="term" value="C:ribosome"/>
    <property type="evidence" value="ECO:0007669"/>
    <property type="project" value="InterPro"/>
</dbReference>
<dbReference type="PRINTS" id="PR00338">
    <property type="entry name" value="NUSGTNSCPFCT"/>
</dbReference>
<gene>
    <name evidence="5" type="primary">nusG</name>
    <name evidence="11" type="ORF">brsh051_21620</name>
</gene>
<dbReference type="HAMAP" id="MF_00948">
    <property type="entry name" value="NusG"/>
    <property type="match status" value="1"/>
</dbReference>
<evidence type="ECO:0000256" key="5">
    <source>
        <dbReference type="HAMAP-Rule" id="MF_00948"/>
    </source>
</evidence>
<evidence type="ECO:0000256" key="3">
    <source>
        <dbReference type="ARBA" id="ARBA00023015"/>
    </source>
</evidence>
<dbReference type="KEGG" id="broo:brsh051_21620"/>
<keyword evidence="2 5" id="KW-0889">Transcription antitermination</keyword>
<dbReference type="Proteomes" id="UP001431656">
    <property type="component" value="Chromosome"/>
</dbReference>
<evidence type="ECO:0000313" key="12">
    <source>
        <dbReference type="Proteomes" id="UP001431656"/>
    </source>
</evidence>
<dbReference type="Pfam" id="PF00467">
    <property type="entry name" value="KOW"/>
    <property type="match status" value="1"/>
</dbReference>
<keyword evidence="4 5" id="KW-0804">Transcription</keyword>
<dbReference type="GO" id="GO:0006354">
    <property type="term" value="P:DNA-templated transcription elongation"/>
    <property type="evidence" value="ECO:0007669"/>
    <property type="project" value="UniProtKB-UniRule"/>
</dbReference>
<dbReference type="InterPro" id="IPR014722">
    <property type="entry name" value="Rib_uL2_dom2"/>
</dbReference>
<dbReference type="PANTHER" id="PTHR30265">
    <property type="entry name" value="RHO-INTERACTING TRANSCRIPTION TERMINATION FACTOR NUSG"/>
    <property type="match status" value="1"/>
</dbReference>
<dbReference type="SUPFAM" id="SSF50104">
    <property type="entry name" value="Translation proteins SH3-like domain"/>
    <property type="match status" value="1"/>
</dbReference>
<dbReference type="InterPro" id="IPR005824">
    <property type="entry name" value="KOW"/>
</dbReference>
<dbReference type="InterPro" id="IPR006645">
    <property type="entry name" value="NGN-like_dom"/>
</dbReference>
<evidence type="ECO:0000259" key="10">
    <source>
        <dbReference type="SMART" id="SM00739"/>
    </source>
</evidence>
<dbReference type="Gene3D" id="3.30.70.940">
    <property type="entry name" value="NusG, N-terminal domain"/>
    <property type="match status" value="1"/>
</dbReference>